<dbReference type="GO" id="GO:0006508">
    <property type="term" value="P:proteolysis"/>
    <property type="evidence" value="ECO:0007669"/>
    <property type="project" value="UniProtKB-KW"/>
</dbReference>
<dbReference type="Proteomes" id="UP000295783">
    <property type="component" value="Unassembled WGS sequence"/>
</dbReference>
<accession>A0A4R6WQZ3</accession>
<keyword evidence="1" id="KW-0224">Dipeptidase</keyword>
<comment type="caution">
    <text evidence="2">The sequence shown here is derived from an EMBL/GenBank/DDBJ whole genome shotgun (WGS) entry which is preliminary data.</text>
</comment>
<name>A0A4R6WQZ3_9PROT</name>
<sequence>MSYGLYIGRNHTADGIAYLAGYGDEPSSHWLEIVPAADHAPGAGIRVGVTPQADLPGSLSEIPQVAHTFRHLRVSYSHYLGVPAPLTNGGLNEHGVAVRDIWSSSRDELIALTPADQTGPNYSDLARLVLERARSAREGVDLIAALIAEHGYADYGGNSHLIADADEAWVVIEFSGGKGLWVAERLGPDSIRASRPGYVGVIPAAPNADFLFPPHFIETAVALGWYDPAQGPFDVNAVYGDGKGRWDGVQWIEGEMARRAARPEKIGLADIAWAIATEKLTGDTAGYGQIVPLATPVHPDLRILWHAPVGAVTAPLVPVALGITEVPAEFAQHRYLTDGEAARFQDERHAVSRPDTLSHVPQGVEATRSAVHVYKRLMQLCFQAPAPFLAETFDHWRRTEQHLAAELADVLKSAEILLAAGEQRLARRLLTDHAATRLLHCLDAAEALVSAALVRQRVMGALNLDRVPKRPEQIW</sequence>
<keyword evidence="1" id="KW-0378">Hydrolase</keyword>
<evidence type="ECO:0000313" key="3">
    <source>
        <dbReference type="Proteomes" id="UP000295783"/>
    </source>
</evidence>
<proteinExistence type="inferred from homology"/>
<evidence type="ECO:0000313" key="2">
    <source>
        <dbReference type="EMBL" id="TDQ81937.1"/>
    </source>
</evidence>
<dbReference type="Gene3D" id="3.60.60.10">
    <property type="entry name" value="Penicillin V Acylase, Chain A"/>
    <property type="match status" value="1"/>
</dbReference>
<dbReference type="EMBL" id="SNYW01000008">
    <property type="protein sequence ID" value="TDQ81937.1"/>
    <property type="molecule type" value="Genomic_DNA"/>
</dbReference>
<dbReference type="AlphaFoldDB" id="A0A4R6WQZ3"/>
<dbReference type="Pfam" id="PF03577">
    <property type="entry name" value="Peptidase_C69"/>
    <property type="match status" value="1"/>
</dbReference>
<keyword evidence="1" id="KW-0645">Protease</keyword>
<comment type="catalytic activity">
    <reaction evidence="1">
        <text>an L-aminoacyl-L-amino acid + H2O = 2 an L-alpha-amino acid</text>
        <dbReference type="Rhea" id="RHEA:48940"/>
        <dbReference type="ChEBI" id="CHEBI:15377"/>
        <dbReference type="ChEBI" id="CHEBI:59869"/>
        <dbReference type="ChEBI" id="CHEBI:77460"/>
    </reaction>
</comment>
<comment type="similarity">
    <text evidence="1">Belongs to the peptidase C69 family.</text>
</comment>
<dbReference type="EC" id="3.4.-.-" evidence="1"/>
<protein>
    <recommendedName>
        <fullName evidence="1">Dipeptidase</fullName>
        <ecNumber evidence="1">3.4.-.-</ecNumber>
    </recommendedName>
</protein>
<dbReference type="GO" id="GO:0070004">
    <property type="term" value="F:cysteine-type exopeptidase activity"/>
    <property type="evidence" value="ECO:0007669"/>
    <property type="project" value="InterPro"/>
</dbReference>
<dbReference type="PANTHER" id="PTHR12994:SF17">
    <property type="entry name" value="LD30995P"/>
    <property type="match status" value="1"/>
</dbReference>
<keyword evidence="3" id="KW-1185">Reference proteome</keyword>
<dbReference type="InterPro" id="IPR005322">
    <property type="entry name" value="Peptidase_C69"/>
</dbReference>
<dbReference type="RefSeq" id="WP_133613269.1">
    <property type="nucleotide sequence ID" value="NZ_SNYW01000008.1"/>
</dbReference>
<reference evidence="2 3" key="1">
    <citation type="submission" date="2019-03" db="EMBL/GenBank/DDBJ databases">
        <title>Genomic Encyclopedia of Type Strains, Phase III (KMG-III): the genomes of soil and plant-associated and newly described type strains.</title>
        <authorList>
            <person name="Whitman W."/>
        </authorList>
    </citation>
    <scope>NUCLEOTIDE SEQUENCE [LARGE SCALE GENOMIC DNA]</scope>
    <source>
        <strain evidence="2 3">CGMCC 1.7660</strain>
    </source>
</reference>
<dbReference type="GO" id="GO:0016805">
    <property type="term" value="F:dipeptidase activity"/>
    <property type="evidence" value="ECO:0007669"/>
    <property type="project" value="UniProtKB-KW"/>
</dbReference>
<dbReference type="PANTHER" id="PTHR12994">
    <property type="entry name" value="SECERNIN"/>
    <property type="match status" value="1"/>
</dbReference>
<gene>
    <name evidence="2" type="ORF">A8950_1756</name>
</gene>
<evidence type="ECO:0000256" key="1">
    <source>
        <dbReference type="RuleBase" id="RU364089"/>
    </source>
</evidence>
<organism evidence="2 3">
    <name type="scientific">Dongia mobilis</name>
    <dbReference type="NCBI Taxonomy" id="578943"/>
    <lineage>
        <taxon>Bacteria</taxon>
        <taxon>Pseudomonadati</taxon>
        <taxon>Pseudomonadota</taxon>
        <taxon>Alphaproteobacteria</taxon>
        <taxon>Rhodospirillales</taxon>
        <taxon>Dongiaceae</taxon>
        <taxon>Dongia</taxon>
    </lineage>
</organism>
<dbReference type="OrthoDB" id="5147328at2"/>